<evidence type="ECO:0000256" key="1">
    <source>
        <dbReference type="ARBA" id="ARBA00022741"/>
    </source>
</evidence>
<evidence type="ECO:0000256" key="2">
    <source>
        <dbReference type="ARBA" id="ARBA00022840"/>
    </source>
</evidence>
<keyword evidence="3" id="KW-0132">Cell division</keyword>
<organism evidence="3 4">
    <name type="scientific">Nocardia thailandica</name>
    <dbReference type="NCBI Taxonomy" id="257275"/>
    <lineage>
        <taxon>Bacteria</taxon>
        <taxon>Bacillati</taxon>
        <taxon>Actinomycetota</taxon>
        <taxon>Actinomycetes</taxon>
        <taxon>Mycobacteriales</taxon>
        <taxon>Nocardiaceae</taxon>
        <taxon>Nocardia</taxon>
    </lineage>
</organism>
<reference evidence="3 4" key="1">
    <citation type="submission" date="2024-10" db="EMBL/GenBank/DDBJ databases">
        <title>The Natural Products Discovery Center: Release of the First 8490 Sequenced Strains for Exploring Actinobacteria Biosynthetic Diversity.</title>
        <authorList>
            <person name="Kalkreuter E."/>
            <person name="Kautsar S.A."/>
            <person name="Yang D."/>
            <person name="Bader C.D."/>
            <person name="Teijaro C.N."/>
            <person name="Fluegel L."/>
            <person name="Davis C.M."/>
            <person name="Simpson J.R."/>
            <person name="Lauterbach L."/>
            <person name="Steele A.D."/>
            <person name="Gui C."/>
            <person name="Meng S."/>
            <person name="Li G."/>
            <person name="Viehrig K."/>
            <person name="Ye F."/>
            <person name="Su P."/>
            <person name="Kiefer A.F."/>
            <person name="Nichols A."/>
            <person name="Cepeda A.J."/>
            <person name="Yan W."/>
            <person name="Fan B."/>
            <person name="Jiang Y."/>
            <person name="Adhikari A."/>
            <person name="Zheng C.-J."/>
            <person name="Schuster L."/>
            <person name="Cowan T.M."/>
            <person name="Smanski M.J."/>
            <person name="Chevrette M.G."/>
            <person name="De Carvalho L.P.S."/>
            <person name="Shen B."/>
        </authorList>
    </citation>
    <scope>NUCLEOTIDE SEQUENCE [LARGE SCALE GENOMIC DNA]</scope>
    <source>
        <strain evidence="3 4">NPDC004045</strain>
    </source>
</reference>
<dbReference type="RefSeq" id="WP_387698901.1">
    <property type="nucleotide sequence ID" value="NZ_JBIAMX010000001.1"/>
</dbReference>
<dbReference type="PANTHER" id="PTHR12169">
    <property type="entry name" value="ATPASE N2B"/>
    <property type="match status" value="1"/>
</dbReference>
<dbReference type="InterPro" id="IPR027417">
    <property type="entry name" value="P-loop_NTPase"/>
</dbReference>
<dbReference type="GO" id="GO:0051301">
    <property type="term" value="P:cell division"/>
    <property type="evidence" value="ECO:0007669"/>
    <property type="project" value="UniProtKB-KW"/>
</dbReference>
<comment type="caution">
    <text evidence="3">The sequence shown here is derived from an EMBL/GenBank/DDBJ whole genome shotgun (WGS) entry which is preliminary data.</text>
</comment>
<evidence type="ECO:0000313" key="3">
    <source>
        <dbReference type="EMBL" id="MFF0541851.1"/>
    </source>
</evidence>
<keyword evidence="1" id="KW-0547">Nucleotide-binding</keyword>
<sequence length="321" mass="35093">MEPDAVVLDPHQRAAAAALDDLLDRRGRPRRRHRGIYLHGRPGRGKTLVMDRFFADVEGDRKRRFHFHTFFARLHAAVHASHSIERAIDELLGDARLVCFDEFHVHDIGDAMLIARMLDTLFARRLVLVVTSNYPPAGLLPNPLFHDRFLPVIAELEAHLDVVSVDGPVDYRTLGARRGRGFTAGAYRVTPAAPVARSMPVDLSDGRTVQAETVTGDAVTFQFTALCGTPTSAADYVGLAGRFRRWTLRGVPRLAAVPPDQAMRLVNLVDVLYDADLPLTIEAATGLGALVEGVRGVPDLSRTASRLGELPAFTQVTAATG</sequence>
<evidence type="ECO:0000313" key="4">
    <source>
        <dbReference type="Proteomes" id="UP001601444"/>
    </source>
</evidence>
<name>A0ABW6PHH8_9NOCA</name>
<dbReference type="Proteomes" id="UP001601444">
    <property type="component" value="Unassembled WGS sequence"/>
</dbReference>
<accession>A0ABW6PHH8</accession>
<keyword evidence="3" id="KW-0131">Cell cycle</keyword>
<dbReference type="Pfam" id="PF03969">
    <property type="entry name" value="AFG1_ATPase"/>
    <property type="match status" value="1"/>
</dbReference>
<keyword evidence="4" id="KW-1185">Reference proteome</keyword>
<dbReference type="Gene3D" id="3.40.50.300">
    <property type="entry name" value="P-loop containing nucleotide triphosphate hydrolases"/>
    <property type="match status" value="1"/>
</dbReference>
<protein>
    <submittedName>
        <fullName evidence="3">Cell division protein ZapE</fullName>
    </submittedName>
</protein>
<dbReference type="PANTHER" id="PTHR12169:SF6">
    <property type="entry name" value="AFG1-LIKE ATPASE"/>
    <property type="match status" value="1"/>
</dbReference>
<dbReference type="SUPFAM" id="SSF52540">
    <property type="entry name" value="P-loop containing nucleoside triphosphate hydrolases"/>
    <property type="match status" value="1"/>
</dbReference>
<dbReference type="NCBIfam" id="NF040713">
    <property type="entry name" value="ZapE"/>
    <property type="match status" value="1"/>
</dbReference>
<dbReference type="InterPro" id="IPR005654">
    <property type="entry name" value="ATPase_AFG1-like"/>
</dbReference>
<dbReference type="EMBL" id="JBIAMX010000001">
    <property type="protein sequence ID" value="MFF0541851.1"/>
    <property type="molecule type" value="Genomic_DNA"/>
</dbReference>
<keyword evidence="2" id="KW-0067">ATP-binding</keyword>
<proteinExistence type="predicted"/>
<gene>
    <name evidence="3" type="primary">zapE</name>
    <name evidence="3" type="ORF">ACFYTF_03345</name>
</gene>